<dbReference type="Proteomes" id="UP000219338">
    <property type="component" value="Unassembled WGS sequence"/>
</dbReference>
<gene>
    <name evidence="1" type="ORF">ARMOST_19749</name>
</gene>
<keyword evidence="2" id="KW-1185">Reference proteome</keyword>
<proteinExistence type="predicted"/>
<organism evidence="1 2">
    <name type="scientific">Armillaria ostoyae</name>
    <name type="common">Armillaria root rot fungus</name>
    <dbReference type="NCBI Taxonomy" id="47428"/>
    <lineage>
        <taxon>Eukaryota</taxon>
        <taxon>Fungi</taxon>
        <taxon>Dikarya</taxon>
        <taxon>Basidiomycota</taxon>
        <taxon>Agaricomycotina</taxon>
        <taxon>Agaricomycetes</taxon>
        <taxon>Agaricomycetidae</taxon>
        <taxon>Agaricales</taxon>
        <taxon>Marasmiineae</taxon>
        <taxon>Physalacriaceae</taxon>
        <taxon>Armillaria</taxon>
    </lineage>
</organism>
<evidence type="ECO:0000313" key="1">
    <source>
        <dbReference type="EMBL" id="SJL16229.1"/>
    </source>
</evidence>
<dbReference type="EMBL" id="FUEG01000033">
    <property type="protein sequence ID" value="SJL16229.1"/>
    <property type="molecule type" value="Genomic_DNA"/>
</dbReference>
<evidence type="ECO:0000313" key="2">
    <source>
        <dbReference type="Proteomes" id="UP000219338"/>
    </source>
</evidence>
<name>A0A284S5E7_ARMOS</name>
<protein>
    <submittedName>
        <fullName evidence="1">Uncharacterized protein</fullName>
    </submittedName>
</protein>
<dbReference type="AlphaFoldDB" id="A0A284S5E7"/>
<sequence length="119" mass="13843">MSIKISFKPSTWTWLAQCKEIRAFSRQRQGKLNCLLRVTILANGFLFSSLRSTDLKDDVRLGVIELQHHCVGFLRYIYLVLSDLFLPITHDPANGWLSDRMTLLSRHVATWIILRVRKS</sequence>
<accession>A0A284S5E7</accession>
<reference evidence="2" key="1">
    <citation type="journal article" date="2017" name="Nat. Ecol. Evol.">
        <title>Genome expansion and lineage-specific genetic innovations in the forest pathogenic fungi Armillaria.</title>
        <authorList>
            <person name="Sipos G."/>
            <person name="Prasanna A.N."/>
            <person name="Walter M.C."/>
            <person name="O'Connor E."/>
            <person name="Balint B."/>
            <person name="Krizsan K."/>
            <person name="Kiss B."/>
            <person name="Hess J."/>
            <person name="Varga T."/>
            <person name="Slot J."/>
            <person name="Riley R."/>
            <person name="Boka B."/>
            <person name="Rigling D."/>
            <person name="Barry K."/>
            <person name="Lee J."/>
            <person name="Mihaltcheva S."/>
            <person name="LaButti K."/>
            <person name="Lipzen A."/>
            <person name="Waldron R."/>
            <person name="Moloney N.M."/>
            <person name="Sperisen C."/>
            <person name="Kredics L."/>
            <person name="Vagvoelgyi C."/>
            <person name="Patrignani A."/>
            <person name="Fitzpatrick D."/>
            <person name="Nagy I."/>
            <person name="Doyle S."/>
            <person name="Anderson J.B."/>
            <person name="Grigoriev I.V."/>
            <person name="Gueldener U."/>
            <person name="Muensterkoetter M."/>
            <person name="Nagy L.G."/>
        </authorList>
    </citation>
    <scope>NUCLEOTIDE SEQUENCE [LARGE SCALE GENOMIC DNA]</scope>
    <source>
        <strain evidence="2">C18/9</strain>
    </source>
</reference>